<keyword evidence="3" id="KW-1185">Reference proteome</keyword>
<accession>A0A3N4JWM6</accession>
<reference evidence="2 3" key="1">
    <citation type="journal article" date="2018" name="Nat. Ecol. Evol.">
        <title>Pezizomycetes genomes reveal the molecular basis of ectomycorrhizal truffle lifestyle.</title>
        <authorList>
            <person name="Murat C."/>
            <person name="Payen T."/>
            <person name="Noel B."/>
            <person name="Kuo A."/>
            <person name="Morin E."/>
            <person name="Chen J."/>
            <person name="Kohler A."/>
            <person name="Krizsan K."/>
            <person name="Balestrini R."/>
            <person name="Da Silva C."/>
            <person name="Montanini B."/>
            <person name="Hainaut M."/>
            <person name="Levati E."/>
            <person name="Barry K.W."/>
            <person name="Belfiori B."/>
            <person name="Cichocki N."/>
            <person name="Clum A."/>
            <person name="Dockter R.B."/>
            <person name="Fauchery L."/>
            <person name="Guy J."/>
            <person name="Iotti M."/>
            <person name="Le Tacon F."/>
            <person name="Lindquist E.A."/>
            <person name="Lipzen A."/>
            <person name="Malagnac F."/>
            <person name="Mello A."/>
            <person name="Molinier V."/>
            <person name="Miyauchi S."/>
            <person name="Poulain J."/>
            <person name="Riccioni C."/>
            <person name="Rubini A."/>
            <person name="Sitrit Y."/>
            <person name="Splivallo R."/>
            <person name="Traeger S."/>
            <person name="Wang M."/>
            <person name="Zifcakova L."/>
            <person name="Wipf D."/>
            <person name="Zambonelli A."/>
            <person name="Paolocci F."/>
            <person name="Nowrousian M."/>
            <person name="Ottonello S."/>
            <person name="Baldrian P."/>
            <person name="Spatafora J.W."/>
            <person name="Henrissat B."/>
            <person name="Nagy L.G."/>
            <person name="Aury J.M."/>
            <person name="Wincker P."/>
            <person name="Grigoriev I.V."/>
            <person name="Bonfante P."/>
            <person name="Martin F.M."/>
        </authorList>
    </citation>
    <scope>NUCLEOTIDE SEQUENCE [LARGE SCALE GENOMIC DNA]</scope>
    <source>
        <strain evidence="2 3">120613-1</strain>
    </source>
</reference>
<dbReference type="OrthoDB" id="5491581at2759"/>
<sequence>MAAPLPNSPSTLHPNVSTSQTVPTFYTPDYQVEYNYSGENTSIHSKSALSSTPSGVLTSTTTSYSSHGYDNLSQQYSHTGSAHADNYMSVLSSFLSKKKSREARSFFLMENGNGNVYTFLINFLLCLGLPEKSPIYTYQSTKNMKNPLASIYGITIECPDGLPTGQIPGQAGASHILAAFATIKPQIEFNSDSFKQFLTRWILVTNTPF</sequence>
<gene>
    <name evidence="2" type="ORF">L873DRAFT_1841615</name>
</gene>
<name>A0A3N4JWM6_9PEZI</name>
<dbReference type="AlphaFoldDB" id="A0A3N4JWM6"/>
<feature type="compositionally biased region" description="Polar residues" evidence="1">
    <location>
        <begin position="8"/>
        <end position="20"/>
    </location>
</feature>
<proteinExistence type="predicted"/>
<protein>
    <submittedName>
        <fullName evidence="2">Uncharacterized protein</fullName>
    </submittedName>
</protein>
<dbReference type="Proteomes" id="UP000276215">
    <property type="component" value="Unassembled WGS sequence"/>
</dbReference>
<evidence type="ECO:0000313" key="2">
    <source>
        <dbReference type="EMBL" id="RPB02750.1"/>
    </source>
</evidence>
<evidence type="ECO:0000313" key="3">
    <source>
        <dbReference type="Proteomes" id="UP000276215"/>
    </source>
</evidence>
<feature type="region of interest" description="Disordered" evidence="1">
    <location>
        <begin position="1"/>
        <end position="20"/>
    </location>
</feature>
<evidence type="ECO:0000256" key="1">
    <source>
        <dbReference type="SAM" id="MobiDB-lite"/>
    </source>
</evidence>
<organism evidence="2 3">
    <name type="scientific">Choiromyces venosus 120613-1</name>
    <dbReference type="NCBI Taxonomy" id="1336337"/>
    <lineage>
        <taxon>Eukaryota</taxon>
        <taxon>Fungi</taxon>
        <taxon>Dikarya</taxon>
        <taxon>Ascomycota</taxon>
        <taxon>Pezizomycotina</taxon>
        <taxon>Pezizomycetes</taxon>
        <taxon>Pezizales</taxon>
        <taxon>Tuberaceae</taxon>
        <taxon>Choiromyces</taxon>
    </lineage>
</organism>
<dbReference type="EMBL" id="ML120366">
    <property type="protein sequence ID" value="RPB02750.1"/>
    <property type="molecule type" value="Genomic_DNA"/>
</dbReference>